<dbReference type="InterPro" id="IPR018114">
    <property type="entry name" value="TRYPSIN_HIS"/>
</dbReference>
<sequence length="357" mass="36719">MRGNRFSLRRSATLGAVAVLSLAGLAPAALGGTASAEESGTKGDVSSAVTAPTSFGQEASKISDGPQAASGRSNAPDKKVAAYWTEERMAAAKPYEGPQPDADGPPKPASGSTSSTDPFGKIDPVGPKDASSGASTMPDGILFFDSPDGPSSCSASVVNAPSKRVLVTAGHCVYGASADGQGFWMTNMVFVPGYDGTAEDAAPAGVWTARSLRTFDAWIENTTDYTNDVGFVTLNDGGDATQPVADAVGAHGLAWGGSHDFQATIHGYPSNQSAPGGNPVMRECKDGVIEESSMGMVDGCDFGFGASGGPWLHSYDASASLGRVRSVTSLWHPVSKHNWGPYFSRYVKDMMDATAAD</sequence>
<dbReference type="InterPro" id="IPR009003">
    <property type="entry name" value="Peptidase_S1_PA"/>
</dbReference>
<dbReference type="GO" id="GO:0006508">
    <property type="term" value="P:proteolysis"/>
    <property type="evidence" value="ECO:0007669"/>
    <property type="project" value="InterPro"/>
</dbReference>
<dbReference type="PROSITE" id="PS00134">
    <property type="entry name" value="TRYPSIN_HIS"/>
    <property type="match status" value="1"/>
</dbReference>
<dbReference type="STRING" id="1278298.GCA_000428685_00716"/>
<dbReference type="PANTHER" id="PTHR15462">
    <property type="entry name" value="SERINE PROTEASE"/>
    <property type="match status" value="1"/>
</dbReference>
<organism evidence="4 5">
    <name type="scientific">Actinomyces slackii</name>
    <dbReference type="NCBI Taxonomy" id="52774"/>
    <lineage>
        <taxon>Bacteria</taxon>
        <taxon>Bacillati</taxon>
        <taxon>Actinomycetota</taxon>
        <taxon>Actinomycetes</taxon>
        <taxon>Actinomycetales</taxon>
        <taxon>Actinomycetaceae</taxon>
        <taxon>Actinomyces</taxon>
    </lineage>
</organism>
<dbReference type="SUPFAM" id="SSF50494">
    <property type="entry name" value="Trypsin-like serine proteases"/>
    <property type="match status" value="1"/>
</dbReference>
<feature type="region of interest" description="Disordered" evidence="2">
    <location>
        <begin position="32"/>
        <end position="78"/>
    </location>
</feature>
<dbReference type="RefSeq" id="WP_084501023.1">
    <property type="nucleotide sequence ID" value="NZ_CBCRWE010000023.1"/>
</dbReference>
<dbReference type="KEGG" id="asla:NCTC11923_01707"/>
<evidence type="ECO:0000256" key="3">
    <source>
        <dbReference type="SAM" id="SignalP"/>
    </source>
</evidence>
<accession>A0A3S4UP54</accession>
<feature type="chain" id="PRO_5039586561" evidence="3">
    <location>
        <begin position="29"/>
        <end position="357"/>
    </location>
</feature>
<keyword evidence="5" id="KW-1185">Reference proteome</keyword>
<evidence type="ECO:0000256" key="1">
    <source>
        <dbReference type="ARBA" id="ARBA00022729"/>
    </source>
</evidence>
<dbReference type="Proteomes" id="UP000276899">
    <property type="component" value="Chromosome"/>
</dbReference>
<dbReference type="AlphaFoldDB" id="A0A3S4UP54"/>
<dbReference type="Gene3D" id="2.40.10.10">
    <property type="entry name" value="Trypsin-like serine proteases"/>
    <property type="match status" value="2"/>
</dbReference>
<dbReference type="InterPro" id="IPR050966">
    <property type="entry name" value="Glutamyl_endopeptidase"/>
</dbReference>
<evidence type="ECO:0000313" key="5">
    <source>
        <dbReference type="Proteomes" id="UP000276899"/>
    </source>
</evidence>
<gene>
    <name evidence="4" type="ORF">NCTC11923_01707</name>
</gene>
<proteinExistence type="predicted"/>
<dbReference type="EMBL" id="LR134363">
    <property type="protein sequence ID" value="VEG75055.1"/>
    <property type="molecule type" value="Genomic_DNA"/>
</dbReference>
<keyword evidence="1 3" id="KW-0732">Signal</keyword>
<protein>
    <submittedName>
        <fullName evidence="4">V8-like Glu-specific endopeptidase</fullName>
    </submittedName>
</protein>
<reference evidence="4 5" key="1">
    <citation type="submission" date="2018-12" db="EMBL/GenBank/DDBJ databases">
        <authorList>
            <consortium name="Pathogen Informatics"/>
        </authorList>
    </citation>
    <scope>NUCLEOTIDE SEQUENCE [LARGE SCALE GENOMIC DNA]</scope>
    <source>
        <strain evidence="4 5">NCTC11923</strain>
    </source>
</reference>
<evidence type="ECO:0000256" key="2">
    <source>
        <dbReference type="SAM" id="MobiDB-lite"/>
    </source>
</evidence>
<feature type="signal peptide" evidence="3">
    <location>
        <begin position="1"/>
        <end position="28"/>
    </location>
</feature>
<feature type="compositionally biased region" description="Polar residues" evidence="2">
    <location>
        <begin position="47"/>
        <end position="57"/>
    </location>
</feature>
<evidence type="ECO:0000313" key="4">
    <source>
        <dbReference type="EMBL" id="VEG75055.1"/>
    </source>
</evidence>
<dbReference type="InterPro" id="IPR043504">
    <property type="entry name" value="Peptidase_S1_PA_chymotrypsin"/>
</dbReference>
<dbReference type="GO" id="GO:0004252">
    <property type="term" value="F:serine-type endopeptidase activity"/>
    <property type="evidence" value="ECO:0007669"/>
    <property type="project" value="InterPro"/>
</dbReference>
<feature type="region of interest" description="Disordered" evidence="2">
    <location>
        <begin position="94"/>
        <end position="134"/>
    </location>
</feature>
<name>A0A3S4UP54_9ACTO</name>